<keyword evidence="1" id="KW-0802">TPR repeat</keyword>
<gene>
    <name evidence="4" type="ordered locus">Fluta_0992</name>
</gene>
<dbReference type="PANTHER" id="PTHR34220:SF7">
    <property type="entry name" value="SENSOR HISTIDINE KINASE YPDA"/>
    <property type="match status" value="1"/>
</dbReference>
<feature type="transmembrane region" description="Helical" evidence="2">
    <location>
        <begin position="504"/>
        <end position="525"/>
    </location>
</feature>
<name>F2I946_FLUTR</name>
<dbReference type="KEGG" id="fte:Fluta_0992"/>
<keyword evidence="2" id="KW-0472">Membrane</keyword>
<dbReference type="EMBL" id="CP002542">
    <property type="protein sequence ID" value="AEA42993.1"/>
    <property type="molecule type" value="Genomic_DNA"/>
</dbReference>
<protein>
    <submittedName>
        <fullName evidence="4">Signal transduction histidine kinase, LytS</fullName>
    </submittedName>
</protein>
<reference evidence="5" key="2">
    <citation type="submission" date="2011-02" db="EMBL/GenBank/DDBJ databases">
        <title>The complete genome of Fluviicola taffensis DSM 16823.</title>
        <authorList>
            <consortium name="US DOE Joint Genome Institute (JGI-PGF)"/>
            <person name="Lucas S."/>
            <person name="Copeland A."/>
            <person name="Lapidus A."/>
            <person name="Bruce D."/>
            <person name="Goodwin L."/>
            <person name="Pitluck S."/>
            <person name="Kyrpides N."/>
            <person name="Mavromatis K."/>
            <person name="Ivanova N."/>
            <person name="Mikhailova N."/>
            <person name="Pagani I."/>
            <person name="Chertkov O."/>
            <person name="Detter J.C."/>
            <person name="Han C."/>
            <person name="Tapia R."/>
            <person name="Land M."/>
            <person name="Hauser L."/>
            <person name="Markowitz V."/>
            <person name="Cheng J.-F."/>
            <person name="Hugenholtz P."/>
            <person name="Woyke T."/>
            <person name="Wu D."/>
            <person name="Tindall B."/>
            <person name="Pomrenke H.G."/>
            <person name="Brambilla E."/>
            <person name="Klenk H.-P."/>
            <person name="Eisen J.A."/>
        </authorList>
    </citation>
    <scope>NUCLEOTIDE SEQUENCE [LARGE SCALE GENOMIC DNA]</scope>
    <source>
        <strain evidence="5">DSM 16823 / RW262 / RW262</strain>
    </source>
</reference>
<dbReference type="Pfam" id="PF06580">
    <property type="entry name" value="His_kinase"/>
    <property type="match status" value="1"/>
</dbReference>
<dbReference type="InterPro" id="IPR011990">
    <property type="entry name" value="TPR-like_helical_dom_sf"/>
</dbReference>
<dbReference type="HOGENOM" id="CLU_000445_106_4_10"/>
<keyword evidence="4" id="KW-0418">Kinase</keyword>
<organism evidence="4 5">
    <name type="scientific">Fluviicola taffensis (strain DSM 16823 / NCIMB 13979 / RW262)</name>
    <dbReference type="NCBI Taxonomy" id="755732"/>
    <lineage>
        <taxon>Bacteria</taxon>
        <taxon>Pseudomonadati</taxon>
        <taxon>Bacteroidota</taxon>
        <taxon>Flavobacteriia</taxon>
        <taxon>Flavobacteriales</taxon>
        <taxon>Crocinitomicaceae</taxon>
        <taxon>Fluviicola</taxon>
    </lineage>
</organism>
<dbReference type="PANTHER" id="PTHR34220">
    <property type="entry name" value="SENSOR HISTIDINE KINASE YPDA"/>
    <property type="match status" value="1"/>
</dbReference>
<feature type="repeat" description="TPR" evidence="1">
    <location>
        <begin position="241"/>
        <end position="274"/>
    </location>
</feature>
<dbReference type="InterPro" id="IPR050640">
    <property type="entry name" value="Bact_2-comp_sensor_kinase"/>
</dbReference>
<keyword evidence="2" id="KW-0812">Transmembrane</keyword>
<dbReference type="InterPro" id="IPR010559">
    <property type="entry name" value="Sig_transdc_His_kin_internal"/>
</dbReference>
<evidence type="ECO:0000313" key="4">
    <source>
        <dbReference type="EMBL" id="AEA42993.1"/>
    </source>
</evidence>
<dbReference type="SMART" id="SM00028">
    <property type="entry name" value="TPR"/>
    <property type="match status" value="5"/>
</dbReference>
<dbReference type="GO" id="GO:0016020">
    <property type="term" value="C:membrane"/>
    <property type="evidence" value="ECO:0007669"/>
    <property type="project" value="InterPro"/>
</dbReference>
<dbReference type="Gene3D" id="1.25.40.10">
    <property type="entry name" value="Tetratricopeptide repeat domain"/>
    <property type="match status" value="3"/>
</dbReference>
<reference evidence="4 5" key="1">
    <citation type="journal article" date="2011" name="Stand. Genomic Sci.">
        <title>Complete genome sequence of the gliding freshwater bacterium Fluviicola taffensis type strain (RW262).</title>
        <authorList>
            <person name="Woyke T."/>
            <person name="Chertkov O."/>
            <person name="Lapidus A."/>
            <person name="Nolan M."/>
            <person name="Lucas S."/>
            <person name="Del Rio T.G."/>
            <person name="Tice H."/>
            <person name="Cheng J.F."/>
            <person name="Tapia R."/>
            <person name="Han C."/>
            <person name="Goodwin L."/>
            <person name="Pitluck S."/>
            <person name="Liolios K."/>
            <person name="Pagani I."/>
            <person name="Ivanova N."/>
            <person name="Huntemann M."/>
            <person name="Mavromatis K."/>
            <person name="Mikhailova N."/>
            <person name="Pati A."/>
            <person name="Chen A."/>
            <person name="Palaniappan K."/>
            <person name="Land M."/>
            <person name="Hauser L."/>
            <person name="Brambilla E.M."/>
            <person name="Rohde M."/>
            <person name="Mwirichia R."/>
            <person name="Sikorski J."/>
            <person name="Tindall B.J."/>
            <person name="Goker M."/>
            <person name="Bristow J."/>
            <person name="Eisen J.A."/>
            <person name="Markowitz V."/>
            <person name="Hugenholtz P."/>
            <person name="Klenk H.P."/>
            <person name="Kyrpides N.C."/>
        </authorList>
    </citation>
    <scope>NUCLEOTIDE SEQUENCE [LARGE SCALE GENOMIC DNA]</scope>
    <source>
        <strain evidence="5">DSM 16823 / RW262 / RW262</strain>
    </source>
</reference>
<dbReference type="eggNOG" id="COG2972">
    <property type="taxonomic scope" value="Bacteria"/>
</dbReference>
<keyword evidence="2" id="KW-1133">Transmembrane helix</keyword>
<accession>F2I946</accession>
<dbReference type="Gene3D" id="3.30.565.10">
    <property type="entry name" value="Histidine kinase-like ATPase, C-terminal domain"/>
    <property type="match status" value="1"/>
</dbReference>
<dbReference type="STRING" id="755732.Fluta_0992"/>
<keyword evidence="4" id="KW-0808">Transferase</keyword>
<evidence type="ECO:0000259" key="3">
    <source>
        <dbReference type="Pfam" id="PF06580"/>
    </source>
</evidence>
<keyword evidence="5" id="KW-1185">Reference proteome</keyword>
<evidence type="ECO:0000313" key="5">
    <source>
        <dbReference type="Proteomes" id="UP000007463"/>
    </source>
</evidence>
<feature type="domain" description="Signal transduction histidine kinase internal region" evidence="3">
    <location>
        <begin position="557"/>
        <end position="633"/>
    </location>
</feature>
<dbReference type="SUPFAM" id="SSF55874">
    <property type="entry name" value="ATPase domain of HSP90 chaperone/DNA topoisomerase II/histidine kinase"/>
    <property type="match status" value="1"/>
</dbReference>
<dbReference type="InterPro" id="IPR019734">
    <property type="entry name" value="TPR_rpt"/>
</dbReference>
<evidence type="ECO:0000256" key="2">
    <source>
        <dbReference type="SAM" id="Phobius"/>
    </source>
</evidence>
<dbReference type="eggNOG" id="COG0457">
    <property type="taxonomic scope" value="Bacteria"/>
</dbReference>
<evidence type="ECO:0000256" key="1">
    <source>
        <dbReference type="PROSITE-ProRule" id="PRU00339"/>
    </source>
</evidence>
<proteinExistence type="predicted"/>
<dbReference type="PROSITE" id="PS50005">
    <property type="entry name" value="TPR"/>
    <property type="match status" value="1"/>
</dbReference>
<dbReference type="AlphaFoldDB" id="F2I946"/>
<dbReference type="GO" id="GO:0000155">
    <property type="term" value="F:phosphorelay sensor kinase activity"/>
    <property type="evidence" value="ECO:0007669"/>
    <property type="project" value="InterPro"/>
</dbReference>
<sequence length="765" mass="88066">MHVCATNCLAGNTIQKVEWALKNHLQKDSIRCELLKQRIEMEPDDRVWPKFNDELISIVSRKLKSKQLSKKGRFFYQETYCIAKNNQAYLLMSQGEAKKAYPLLKKTIKIAEKNHLNQACVYLYSSLANYYEIIGDYDGLINYAKKALEFAEKINDPEQISTLTANLSYSLGLFERNEEARYYLLKSIAVAKKHKRYGVLSHDYYLLAVEECEHGNISKSIECGLLSLKYSKKSHSRDNELAAYRHLGTLYNKFDELDKAEEYLKKSLYLARKMNVKEEISHSYINLSNVYLKQVERAKTASEKAKLLDRIEAYLLKALDITKRSQLKEVHAYALYKYAMFQLHQATLAKKSTNPESAQKYREASKKNYLESLVLSEELDDEQMICETHNQLAAIYLNENNLQQAVFHGTKSYALLGSIEDQPETVMSIATTLKKIFQAQKNFKLAFEMGQLEHRMSNKVFNLENKTKVVKADFKIQQQVREAQIDLLKQKNELVSLQSERKNLYLVVFVVGFLFIGLVALFLFIRFKQRKKTELLAQKMADAELIFEQKQRASESEIKAIKSQMNPHFFYNALNSIQGYVLTGEQQKASESIGLFSELSRSVLESSRTNEIALYDELELLESYLKLECMRMPKIRYEIEYSADLRLYDLFLPPMIVQPIVENSVKHGLANKENGGLITLRFVSEENTLRIEIEDDGIGREAAGKIGSMKPRKGSSFSTEANMTRIELLNESYGLAITQEILDKEDEHGNSLGTLIILVIPQDTY</sequence>
<dbReference type="InterPro" id="IPR036890">
    <property type="entry name" value="HATPase_C_sf"/>
</dbReference>
<dbReference type="Proteomes" id="UP000007463">
    <property type="component" value="Chromosome"/>
</dbReference>
<dbReference type="SUPFAM" id="SSF48452">
    <property type="entry name" value="TPR-like"/>
    <property type="match status" value="2"/>
</dbReference>